<dbReference type="Proteomes" id="UP000011087">
    <property type="component" value="Unassembled WGS sequence"/>
</dbReference>
<dbReference type="GeneID" id="17304500"/>
<reference evidence="4" key="2">
    <citation type="submission" date="2012-11" db="EMBL/GenBank/DDBJ databases">
        <authorList>
            <person name="Kuo A."/>
            <person name="Curtis B.A."/>
            <person name="Tanifuji G."/>
            <person name="Burki F."/>
            <person name="Gruber A."/>
            <person name="Irimia M."/>
            <person name="Maruyama S."/>
            <person name="Arias M.C."/>
            <person name="Ball S.G."/>
            <person name="Gile G.H."/>
            <person name="Hirakawa Y."/>
            <person name="Hopkins J.F."/>
            <person name="Rensing S.A."/>
            <person name="Schmutz J."/>
            <person name="Symeonidi A."/>
            <person name="Elias M."/>
            <person name="Eveleigh R.J."/>
            <person name="Herman E.K."/>
            <person name="Klute M.J."/>
            <person name="Nakayama T."/>
            <person name="Obornik M."/>
            <person name="Reyes-Prieto A."/>
            <person name="Armbrust E.V."/>
            <person name="Aves S.J."/>
            <person name="Beiko R.G."/>
            <person name="Coutinho P."/>
            <person name="Dacks J.B."/>
            <person name="Durnford D.G."/>
            <person name="Fast N.M."/>
            <person name="Green B.R."/>
            <person name="Grisdale C."/>
            <person name="Hempe F."/>
            <person name="Henrissat B."/>
            <person name="Hoppner M.P."/>
            <person name="Ishida K.-I."/>
            <person name="Kim E."/>
            <person name="Koreny L."/>
            <person name="Kroth P.G."/>
            <person name="Liu Y."/>
            <person name="Malik S.-B."/>
            <person name="Maier U.G."/>
            <person name="McRose D."/>
            <person name="Mock T."/>
            <person name="Neilson J.A."/>
            <person name="Onodera N.T."/>
            <person name="Poole A.M."/>
            <person name="Pritham E.J."/>
            <person name="Richards T.A."/>
            <person name="Rocap G."/>
            <person name="Roy S.W."/>
            <person name="Sarai C."/>
            <person name="Schaack S."/>
            <person name="Shirato S."/>
            <person name="Slamovits C.H."/>
            <person name="Spencer D.F."/>
            <person name="Suzuki S."/>
            <person name="Worden A.Z."/>
            <person name="Zauner S."/>
            <person name="Barry K."/>
            <person name="Bell C."/>
            <person name="Bharti A.K."/>
            <person name="Crow J.A."/>
            <person name="Grimwood J."/>
            <person name="Kramer R."/>
            <person name="Lindquist E."/>
            <person name="Lucas S."/>
            <person name="Salamov A."/>
            <person name="McFadden G.I."/>
            <person name="Lane C.E."/>
            <person name="Keeling P.J."/>
            <person name="Gray M.W."/>
            <person name="Grigoriev I.V."/>
            <person name="Archibald J.M."/>
        </authorList>
    </citation>
    <scope>NUCLEOTIDE SEQUENCE</scope>
    <source>
        <strain evidence="4">CCMP2712</strain>
    </source>
</reference>
<organism evidence="2">
    <name type="scientific">Guillardia theta (strain CCMP2712)</name>
    <name type="common">Cryptophyte</name>
    <dbReference type="NCBI Taxonomy" id="905079"/>
    <lineage>
        <taxon>Eukaryota</taxon>
        <taxon>Cryptophyceae</taxon>
        <taxon>Pyrenomonadales</taxon>
        <taxon>Geminigeraceae</taxon>
        <taxon>Guillardia</taxon>
    </lineage>
</organism>
<proteinExistence type="predicted"/>
<dbReference type="EMBL" id="JH992988">
    <property type="protein sequence ID" value="EKX47924.1"/>
    <property type="molecule type" value="Genomic_DNA"/>
</dbReference>
<protein>
    <recommendedName>
        <fullName evidence="5">LysM domain-containing protein</fullName>
    </recommendedName>
</protein>
<dbReference type="KEGG" id="gtt:GUITHDRAFT_106472"/>
<evidence type="ECO:0000256" key="1">
    <source>
        <dbReference type="SAM" id="SignalP"/>
    </source>
</evidence>
<keyword evidence="4" id="KW-1185">Reference proteome</keyword>
<dbReference type="AlphaFoldDB" id="L1JIE6"/>
<gene>
    <name evidence="2" type="ORF">GUITHDRAFT_106472</name>
</gene>
<reference evidence="2 4" key="1">
    <citation type="journal article" date="2012" name="Nature">
        <title>Algal genomes reveal evolutionary mosaicism and the fate of nucleomorphs.</title>
        <authorList>
            <consortium name="DOE Joint Genome Institute"/>
            <person name="Curtis B.A."/>
            <person name="Tanifuji G."/>
            <person name="Burki F."/>
            <person name="Gruber A."/>
            <person name="Irimia M."/>
            <person name="Maruyama S."/>
            <person name="Arias M.C."/>
            <person name="Ball S.G."/>
            <person name="Gile G.H."/>
            <person name="Hirakawa Y."/>
            <person name="Hopkins J.F."/>
            <person name="Kuo A."/>
            <person name="Rensing S.A."/>
            <person name="Schmutz J."/>
            <person name="Symeonidi A."/>
            <person name="Elias M."/>
            <person name="Eveleigh R.J."/>
            <person name="Herman E.K."/>
            <person name="Klute M.J."/>
            <person name="Nakayama T."/>
            <person name="Obornik M."/>
            <person name="Reyes-Prieto A."/>
            <person name="Armbrust E.V."/>
            <person name="Aves S.J."/>
            <person name="Beiko R.G."/>
            <person name="Coutinho P."/>
            <person name="Dacks J.B."/>
            <person name="Durnford D.G."/>
            <person name="Fast N.M."/>
            <person name="Green B.R."/>
            <person name="Grisdale C.J."/>
            <person name="Hempel F."/>
            <person name="Henrissat B."/>
            <person name="Hoppner M.P."/>
            <person name="Ishida K."/>
            <person name="Kim E."/>
            <person name="Koreny L."/>
            <person name="Kroth P.G."/>
            <person name="Liu Y."/>
            <person name="Malik S.B."/>
            <person name="Maier U.G."/>
            <person name="McRose D."/>
            <person name="Mock T."/>
            <person name="Neilson J.A."/>
            <person name="Onodera N.T."/>
            <person name="Poole A.M."/>
            <person name="Pritham E.J."/>
            <person name="Richards T.A."/>
            <person name="Rocap G."/>
            <person name="Roy S.W."/>
            <person name="Sarai C."/>
            <person name="Schaack S."/>
            <person name="Shirato S."/>
            <person name="Slamovits C.H."/>
            <person name="Spencer D.F."/>
            <person name="Suzuki S."/>
            <person name="Worden A.Z."/>
            <person name="Zauner S."/>
            <person name="Barry K."/>
            <person name="Bell C."/>
            <person name="Bharti A.K."/>
            <person name="Crow J.A."/>
            <person name="Grimwood J."/>
            <person name="Kramer R."/>
            <person name="Lindquist E."/>
            <person name="Lucas S."/>
            <person name="Salamov A."/>
            <person name="McFadden G.I."/>
            <person name="Lane C.E."/>
            <person name="Keeling P.J."/>
            <person name="Gray M.W."/>
            <person name="Grigoriev I.V."/>
            <person name="Archibald J.M."/>
        </authorList>
    </citation>
    <scope>NUCLEOTIDE SEQUENCE</scope>
    <source>
        <strain evidence="2 4">CCMP2712</strain>
    </source>
</reference>
<name>L1JIE6_GUITC</name>
<sequence length="597" mass="64321">MTSSNLSHGIISILLLAVAASAQESGRWRYGAISWKRKFPTNSSSRMVTFTVESAWRLSHGSIVVFGTQNKPSTAGEIMKITGVDGQDPILSFGDGNMTAKFDVEVLRVDPIQDMVVGVTNIDWEYGPGGPWLANLTLCCRVAGNQNANKGVLLTTKVDLSSADMIGSPYVRMMPLVSVRLSEPTVQQFLIPAASARGFAEHDSLSWSMMPASYYNALYNVAPNTTIVQVDAMTGMVSFDVSCFKTTCTDDVEVVFVVQDTQSNSFCTVDVIVHVQRNTQVGPTILLNGPPNTPMQQGEAFSNQTLMPAIVGFEEFPLKLTFSATDPDFTKILYFEFNTLPLGATADAKIGSNPAYRTITWTPLKGRAGDYYICGVALNMDPSSVCTCNPPVSPCIPTCPNHIRTLPTCFHINIKPNAPPSFVLPAMSNASYINIRAVNENVLDPVIITAPVVLPIGASLAPILGDSQAICFRAVNSISDVSSEACVQVAVNRCSWSVNQGQTLAEIATIFGSNFVQPGTSISVGHLYTVRSTDNIRYLNVQFATTRATIELLNFDLKAAISALSQPLGDKDPLAFWSGRQVCILPHSCVDTLGKAA</sequence>
<evidence type="ECO:0008006" key="5">
    <source>
        <dbReference type="Google" id="ProtNLM"/>
    </source>
</evidence>
<keyword evidence="1" id="KW-0732">Signal</keyword>
<feature type="chain" id="PRO_5008771398" description="LysM domain-containing protein" evidence="1">
    <location>
        <begin position="23"/>
        <end position="597"/>
    </location>
</feature>
<dbReference type="RefSeq" id="XP_005834904.1">
    <property type="nucleotide sequence ID" value="XM_005834847.1"/>
</dbReference>
<evidence type="ECO:0000313" key="4">
    <source>
        <dbReference type="Proteomes" id="UP000011087"/>
    </source>
</evidence>
<dbReference type="EnsemblProtists" id="EKX47924">
    <property type="protein sequence ID" value="EKX47924"/>
    <property type="gene ID" value="GUITHDRAFT_106472"/>
</dbReference>
<evidence type="ECO:0000313" key="3">
    <source>
        <dbReference type="EnsemblProtists" id="EKX47924"/>
    </source>
</evidence>
<feature type="signal peptide" evidence="1">
    <location>
        <begin position="1"/>
        <end position="22"/>
    </location>
</feature>
<reference evidence="3" key="3">
    <citation type="submission" date="2015-06" db="UniProtKB">
        <authorList>
            <consortium name="EnsemblProtists"/>
        </authorList>
    </citation>
    <scope>IDENTIFICATION</scope>
</reference>
<dbReference type="HOGENOM" id="CLU_457481_0_0_1"/>
<accession>L1JIE6</accession>
<evidence type="ECO:0000313" key="2">
    <source>
        <dbReference type="EMBL" id="EKX47924.1"/>
    </source>
</evidence>
<dbReference type="PaxDb" id="55529-EKX47924"/>